<evidence type="ECO:0000256" key="1">
    <source>
        <dbReference type="SAM" id="Phobius"/>
    </source>
</evidence>
<keyword evidence="1" id="KW-1133">Transmembrane helix</keyword>
<keyword evidence="1" id="KW-0812">Transmembrane</keyword>
<dbReference type="Proteomes" id="UP001359559">
    <property type="component" value="Unassembled WGS sequence"/>
</dbReference>
<dbReference type="EMBL" id="JAYKXN010000001">
    <property type="protein sequence ID" value="KAK7319383.1"/>
    <property type="molecule type" value="Genomic_DNA"/>
</dbReference>
<name>A0AAN9Q5S4_CLITE</name>
<keyword evidence="3" id="KW-1185">Reference proteome</keyword>
<protein>
    <submittedName>
        <fullName evidence="2">Uncharacterized protein</fullName>
    </submittedName>
</protein>
<reference evidence="2 3" key="1">
    <citation type="submission" date="2024-01" db="EMBL/GenBank/DDBJ databases">
        <title>The genomes of 5 underutilized Papilionoideae crops provide insights into root nodulation and disease resistance.</title>
        <authorList>
            <person name="Yuan L."/>
        </authorList>
    </citation>
    <scope>NUCLEOTIDE SEQUENCE [LARGE SCALE GENOMIC DNA]</scope>
    <source>
        <strain evidence="2">LY-2023</strain>
        <tissue evidence="2">Leaf</tissue>
    </source>
</reference>
<sequence>MGEDGEMGKMMKLNCCTDNNIGHCNPGSSDDQNCNNLCMQQTCGKGGLFLLLLFPTLIVGSVSTFSEQCLLFYIAKPIWGANLLIHDTLF</sequence>
<organism evidence="2 3">
    <name type="scientific">Clitoria ternatea</name>
    <name type="common">Butterfly pea</name>
    <dbReference type="NCBI Taxonomy" id="43366"/>
    <lineage>
        <taxon>Eukaryota</taxon>
        <taxon>Viridiplantae</taxon>
        <taxon>Streptophyta</taxon>
        <taxon>Embryophyta</taxon>
        <taxon>Tracheophyta</taxon>
        <taxon>Spermatophyta</taxon>
        <taxon>Magnoliopsida</taxon>
        <taxon>eudicotyledons</taxon>
        <taxon>Gunneridae</taxon>
        <taxon>Pentapetalae</taxon>
        <taxon>rosids</taxon>
        <taxon>fabids</taxon>
        <taxon>Fabales</taxon>
        <taxon>Fabaceae</taxon>
        <taxon>Papilionoideae</taxon>
        <taxon>50 kb inversion clade</taxon>
        <taxon>NPAAA clade</taxon>
        <taxon>indigoferoid/millettioid clade</taxon>
        <taxon>Phaseoleae</taxon>
        <taxon>Clitoria</taxon>
    </lineage>
</organism>
<proteinExistence type="predicted"/>
<keyword evidence="1" id="KW-0472">Membrane</keyword>
<evidence type="ECO:0000313" key="3">
    <source>
        <dbReference type="Proteomes" id="UP001359559"/>
    </source>
</evidence>
<gene>
    <name evidence="2" type="ORF">RJT34_04104</name>
</gene>
<evidence type="ECO:0000313" key="2">
    <source>
        <dbReference type="EMBL" id="KAK7319383.1"/>
    </source>
</evidence>
<accession>A0AAN9Q5S4</accession>
<dbReference type="AlphaFoldDB" id="A0AAN9Q5S4"/>
<feature type="transmembrane region" description="Helical" evidence="1">
    <location>
        <begin position="48"/>
        <end position="74"/>
    </location>
</feature>
<comment type="caution">
    <text evidence="2">The sequence shown here is derived from an EMBL/GenBank/DDBJ whole genome shotgun (WGS) entry which is preliminary data.</text>
</comment>